<comment type="pathway">
    <text evidence="2">Cofactor biosynthesis; biotin biosynthesis.</text>
</comment>
<comment type="catalytic activity">
    <reaction evidence="11">
        <text>6-carboxyhexanoyl-[ACP] + L-alanine + H(+) = (8S)-8-amino-7-oxononanoate + holo-[ACP] + CO2</text>
        <dbReference type="Rhea" id="RHEA:42288"/>
        <dbReference type="Rhea" id="RHEA-COMP:9685"/>
        <dbReference type="Rhea" id="RHEA-COMP:9955"/>
        <dbReference type="ChEBI" id="CHEBI:15378"/>
        <dbReference type="ChEBI" id="CHEBI:16526"/>
        <dbReference type="ChEBI" id="CHEBI:57972"/>
        <dbReference type="ChEBI" id="CHEBI:64479"/>
        <dbReference type="ChEBI" id="CHEBI:78846"/>
        <dbReference type="ChEBI" id="CHEBI:149468"/>
        <dbReference type="EC" id="2.3.1.47"/>
    </reaction>
</comment>
<evidence type="ECO:0000313" key="14">
    <source>
        <dbReference type="EMBL" id="RZS81453.1"/>
    </source>
</evidence>
<dbReference type="Gene3D" id="3.40.640.10">
    <property type="entry name" value="Type I PLP-dependent aspartate aminotransferase-like (Major domain)"/>
    <property type="match status" value="1"/>
</dbReference>
<dbReference type="PANTHER" id="PTHR13693:SF100">
    <property type="entry name" value="8-AMINO-7-OXONONANOATE SYNTHASE"/>
    <property type="match status" value="1"/>
</dbReference>
<evidence type="ECO:0000256" key="3">
    <source>
        <dbReference type="ARBA" id="ARBA00010008"/>
    </source>
</evidence>
<dbReference type="AlphaFoldDB" id="A0A4Q7NEM4"/>
<dbReference type="InterPro" id="IPR015422">
    <property type="entry name" value="PyrdxlP-dep_Trfase_small"/>
</dbReference>
<dbReference type="InterPro" id="IPR050087">
    <property type="entry name" value="AON_synthase_class-II"/>
</dbReference>
<gene>
    <name evidence="14" type="ORF">EV675_4076</name>
</gene>
<dbReference type="OrthoDB" id="9807157at2"/>
<protein>
    <recommendedName>
        <fullName evidence="5">8-amino-7-oxononanoate synthase</fullName>
        <ecNumber evidence="5">2.3.1.47</ecNumber>
    </recommendedName>
    <alternativeName>
        <fullName evidence="9">7-keto-8-amino-pelargonic acid synthase</fullName>
    </alternativeName>
    <alternativeName>
        <fullName evidence="10">8-amino-7-ketopelargonate synthase</fullName>
    </alternativeName>
</protein>
<dbReference type="Gene3D" id="3.90.1150.10">
    <property type="entry name" value="Aspartate Aminotransferase, domain 1"/>
    <property type="match status" value="1"/>
</dbReference>
<keyword evidence="8 12" id="KW-0663">Pyridoxal phosphate</keyword>
<keyword evidence="7" id="KW-0093">Biotin biosynthesis</keyword>
<proteinExistence type="inferred from homology"/>
<dbReference type="PANTHER" id="PTHR13693">
    <property type="entry name" value="CLASS II AMINOTRANSFERASE/8-AMINO-7-OXONONANOATE SYNTHASE"/>
    <property type="match status" value="1"/>
</dbReference>
<evidence type="ECO:0000256" key="9">
    <source>
        <dbReference type="ARBA" id="ARBA00032610"/>
    </source>
</evidence>
<evidence type="ECO:0000256" key="5">
    <source>
        <dbReference type="ARBA" id="ARBA00013187"/>
    </source>
</evidence>
<dbReference type="EC" id="2.3.1.47" evidence="5"/>
<dbReference type="InterPro" id="IPR001917">
    <property type="entry name" value="Aminotrans_II_pyridoxalP_BS"/>
</dbReference>
<evidence type="ECO:0000256" key="6">
    <source>
        <dbReference type="ARBA" id="ARBA00022679"/>
    </source>
</evidence>
<keyword evidence="6" id="KW-0808">Transferase</keyword>
<dbReference type="GO" id="GO:0009102">
    <property type="term" value="P:biotin biosynthetic process"/>
    <property type="evidence" value="ECO:0007669"/>
    <property type="project" value="UniProtKB-KW"/>
</dbReference>
<dbReference type="GO" id="GO:0008710">
    <property type="term" value="F:8-amino-7-oxononanoate synthase activity"/>
    <property type="evidence" value="ECO:0007669"/>
    <property type="project" value="UniProtKB-EC"/>
</dbReference>
<dbReference type="InterPro" id="IPR015424">
    <property type="entry name" value="PyrdxlP-dep_Trfase"/>
</dbReference>
<dbReference type="Proteomes" id="UP000292445">
    <property type="component" value="Unassembled WGS sequence"/>
</dbReference>
<reference evidence="14 15" key="1">
    <citation type="submission" date="2019-02" db="EMBL/GenBank/DDBJ databases">
        <title>Genomic Encyclopedia of Type Strains, Phase IV (KMG-IV): sequencing the most valuable type-strain genomes for metagenomic binning, comparative biology and taxonomic classification.</title>
        <authorList>
            <person name="Goeker M."/>
        </authorList>
    </citation>
    <scope>NUCLEOTIDE SEQUENCE [LARGE SCALE GENOMIC DNA]</scope>
    <source>
        <strain evidence="14 15">K24</strain>
    </source>
</reference>
<dbReference type="SUPFAM" id="SSF53383">
    <property type="entry name" value="PLP-dependent transferases"/>
    <property type="match status" value="1"/>
</dbReference>
<evidence type="ECO:0000256" key="10">
    <source>
        <dbReference type="ARBA" id="ARBA00033381"/>
    </source>
</evidence>
<feature type="domain" description="Aminotransferase class I/classII large" evidence="13">
    <location>
        <begin position="41"/>
        <end position="385"/>
    </location>
</feature>
<comment type="subunit">
    <text evidence="4">Homodimer.</text>
</comment>
<dbReference type="InterPro" id="IPR015421">
    <property type="entry name" value="PyrdxlP-dep_Trfase_major"/>
</dbReference>
<dbReference type="Pfam" id="PF00155">
    <property type="entry name" value="Aminotran_1_2"/>
    <property type="match status" value="1"/>
</dbReference>
<comment type="cofactor">
    <cofactor evidence="1 12">
        <name>pyridoxal 5'-phosphate</name>
        <dbReference type="ChEBI" id="CHEBI:597326"/>
    </cofactor>
</comment>
<dbReference type="EMBL" id="SGXC01000002">
    <property type="protein sequence ID" value="RZS81453.1"/>
    <property type="molecule type" value="Genomic_DNA"/>
</dbReference>
<dbReference type="PROSITE" id="PS00599">
    <property type="entry name" value="AA_TRANSFER_CLASS_2"/>
    <property type="match status" value="1"/>
</dbReference>
<evidence type="ECO:0000256" key="8">
    <source>
        <dbReference type="ARBA" id="ARBA00022898"/>
    </source>
</evidence>
<sequence length="400" mass="41901">MSIFDSLFTQELDRAAQRQTRRRLRTAAAARGGHVTFEGHDVVDFSSNDYLGLARHPLLAERVADWTSRHGAGARASRLVSGNLDLHQAVEAKLARFKGTEAALLFASGWQANAAVLPALLRVPGQGDPLVFCDRLNHASLHHGCQAAGVRQIRFRHNDLDHLDALLAERAGQPGPRLIVTESVFSMDGDRTDVAALCRVAERHGAFVYLDEAHATGVLGPSGAGLASLGGGRVDLAMGTFSKAMGSFGAYVAGSRQLCDYLVNVCSGFIYTTALPPPVLAAIDAALDLVPGMDDERQLLAGLGDGLRRALAEQGLETGASSTQIVPAIVGEAGAALALSDGLRERGLLAVAIRPPTVPAGTSRLRIALSAAHKEADVARLAGTIAELRARTAGGNGGRP</sequence>
<evidence type="ECO:0000256" key="4">
    <source>
        <dbReference type="ARBA" id="ARBA00011738"/>
    </source>
</evidence>
<name>A0A4Q7NEM4_9BURK</name>
<comment type="similarity">
    <text evidence="3">Belongs to the class-II pyridoxal-phosphate-dependent aminotransferase family. BioF subfamily.</text>
</comment>
<keyword evidence="15" id="KW-1185">Reference proteome</keyword>
<evidence type="ECO:0000313" key="15">
    <source>
        <dbReference type="Proteomes" id="UP000292445"/>
    </source>
</evidence>
<evidence type="ECO:0000256" key="12">
    <source>
        <dbReference type="RuleBase" id="RU003693"/>
    </source>
</evidence>
<accession>A0A4Q7NEM4</accession>
<evidence type="ECO:0000256" key="1">
    <source>
        <dbReference type="ARBA" id="ARBA00001933"/>
    </source>
</evidence>
<evidence type="ECO:0000256" key="2">
    <source>
        <dbReference type="ARBA" id="ARBA00004746"/>
    </source>
</evidence>
<comment type="caution">
    <text evidence="14">The sequence shown here is derived from an EMBL/GenBank/DDBJ whole genome shotgun (WGS) entry which is preliminary data.</text>
</comment>
<dbReference type="RefSeq" id="WP_130359271.1">
    <property type="nucleotide sequence ID" value="NZ_SGXC01000002.1"/>
</dbReference>
<evidence type="ECO:0000256" key="7">
    <source>
        <dbReference type="ARBA" id="ARBA00022756"/>
    </source>
</evidence>
<evidence type="ECO:0000256" key="11">
    <source>
        <dbReference type="ARBA" id="ARBA00047715"/>
    </source>
</evidence>
<dbReference type="InterPro" id="IPR004839">
    <property type="entry name" value="Aminotransferase_I/II_large"/>
</dbReference>
<evidence type="ECO:0000259" key="13">
    <source>
        <dbReference type="Pfam" id="PF00155"/>
    </source>
</evidence>
<dbReference type="CDD" id="cd06454">
    <property type="entry name" value="KBL_like"/>
    <property type="match status" value="1"/>
</dbReference>
<dbReference type="GO" id="GO:0030170">
    <property type="term" value="F:pyridoxal phosphate binding"/>
    <property type="evidence" value="ECO:0007669"/>
    <property type="project" value="InterPro"/>
</dbReference>
<organism evidence="14 15">
    <name type="scientific">Pigmentiphaga kullae</name>
    <dbReference type="NCBI Taxonomy" id="151784"/>
    <lineage>
        <taxon>Bacteria</taxon>
        <taxon>Pseudomonadati</taxon>
        <taxon>Pseudomonadota</taxon>
        <taxon>Betaproteobacteria</taxon>
        <taxon>Burkholderiales</taxon>
        <taxon>Alcaligenaceae</taxon>
        <taxon>Pigmentiphaga</taxon>
    </lineage>
</organism>